<dbReference type="Proteomes" id="UP001181693">
    <property type="component" value="Unassembled WGS sequence"/>
</dbReference>
<name>A0AAV3B312_PYXAD</name>
<evidence type="ECO:0000313" key="1">
    <source>
        <dbReference type="EMBL" id="DBA31337.1"/>
    </source>
</evidence>
<dbReference type="AlphaFoldDB" id="A0AAV3B312"/>
<accession>A0AAV3B312</accession>
<reference evidence="1" key="1">
    <citation type="thesis" date="2020" institute="ProQuest LLC" country="789 East Eisenhower Parkway, Ann Arbor, MI, USA">
        <title>Comparative Genomics and Chromosome Evolution.</title>
        <authorList>
            <person name="Mudd A.B."/>
        </authorList>
    </citation>
    <scope>NUCLEOTIDE SEQUENCE</scope>
    <source>
        <strain evidence="1">1538</strain>
        <tissue evidence="1">Blood</tissue>
    </source>
</reference>
<dbReference type="EMBL" id="DYDO01000002">
    <property type="protein sequence ID" value="DBA31337.1"/>
    <property type="molecule type" value="Genomic_DNA"/>
</dbReference>
<sequence>MVPFSFFAKCKNGGEHVLYGDAYPACTHILACKPNCVHYNNIPCVMCNSSLLFIPVLYVFHLVHVSARQQLCKPLPFFFHAAHLIYVITKYM</sequence>
<protein>
    <submittedName>
        <fullName evidence="1">Uncharacterized protein</fullName>
    </submittedName>
</protein>
<proteinExistence type="predicted"/>
<evidence type="ECO:0000313" key="2">
    <source>
        <dbReference type="Proteomes" id="UP001181693"/>
    </source>
</evidence>
<gene>
    <name evidence="1" type="ORF">GDO54_007202</name>
</gene>
<keyword evidence="2" id="KW-1185">Reference proteome</keyword>
<comment type="caution">
    <text evidence="1">The sequence shown here is derived from an EMBL/GenBank/DDBJ whole genome shotgun (WGS) entry which is preliminary data.</text>
</comment>
<organism evidence="1 2">
    <name type="scientific">Pyxicephalus adspersus</name>
    <name type="common">African bullfrog</name>
    <dbReference type="NCBI Taxonomy" id="30357"/>
    <lineage>
        <taxon>Eukaryota</taxon>
        <taxon>Metazoa</taxon>
        <taxon>Chordata</taxon>
        <taxon>Craniata</taxon>
        <taxon>Vertebrata</taxon>
        <taxon>Euteleostomi</taxon>
        <taxon>Amphibia</taxon>
        <taxon>Batrachia</taxon>
        <taxon>Anura</taxon>
        <taxon>Neobatrachia</taxon>
        <taxon>Ranoidea</taxon>
        <taxon>Pyxicephalidae</taxon>
        <taxon>Pyxicephalinae</taxon>
        <taxon>Pyxicephalus</taxon>
    </lineage>
</organism>